<dbReference type="InterPro" id="IPR036097">
    <property type="entry name" value="HisK_dim/P_sf"/>
</dbReference>
<dbReference type="InterPro" id="IPR001789">
    <property type="entry name" value="Sig_transdc_resp-reg_receiver"/>
</dbReference>
<dbReference type="Gene3D" id="1.10.287.130">
    <property type="match status" value="1"/>
</dbReference>
<dbReference type="PANTHER" id="PTHR43065">
    <property type="entry name" value="SENSOR HISTIDINE KINASE"/>
    <property type="match status" value="1"/>
</dbReference>
<dbReference type="SUPFAM" id="SSF52172">
    <property type="entry name" value="CheY-like"/>
    <property type="match status" value="1"/>
</dbReference>
<dbReference type="SMART" id="SM00091">
    <property type="entry name" value="PAS"/>
    <property type="match status" value="2"/>
</dbReference>
<evidence type="ECO:0000256" key="3">
    <source>
        <dbReference type="ARBA" id="ARBA00022553"/>
    </source>
</evidence>
<dbReference type="NCBIfam" id="TIGR00229">
    <property type="entry name" value="sensory_box"/>
    <property type="match status" value="2"/>
</dbReference>
<dbReference type="Proteomes" id="UP000243778">
    <property type="component" value="Unassembled WGS sequence"/>
</dbReference>
<keyword evidence="5" id="KW-0418">Kinase</keyword>
<sequence>MDDSSVHEDGSAIRILGSRPSRVPDFERENRALAELADAMAESPATVLQKLVERVVETCQADSAGVSILETDAAGVEWFHWHAVAGCWAPRVGGRMSRFASPCGAVIDGNTSLLLRDPGRRYPDAALIDPPVVELLLTPFHVDHQPIGTLWAVRHDADGQFDAEDLRLLTSLSRFASAAHRAISAATELRASEAQFRALAQAMPHHVWMALPNGLLDWFNERIYDYTGATPGDLERHGWRHIMHPSDMLQAAERWQEAFLNGDTYEAEFRLRRRDGVYRWHLTRALPVRDELGAIIRWVGTNTDIEEQKTTSQALARLNETLEQQVAERTADRNRLWQLSGDIMTLCRKDGTLLAVNPAWTRVLGWSMEESVGRNALDFVHPDHRERARQDMSLFEDGASISGVDSQLLHKDGGYRWITWGAVFSDGVISGVGRDFTVDKARAEALHLAEEQLRQSQKMEAIGQLTGGIAHDFNNLLTVIIGSLDMLKRRLDAQRSDGIERFMDAASSSAQRAAALIHRLLAFARRQSLDTRPCNVNLLIEGLDDMLRRTLGERISLETALHHNLWHALSDANQLESALVNLAINARDAMPTGGHLSIDTANTVLDDSYTAGLEAVSSGEYVVISVSDTGSGMSAEVLAKAFDPFFTTKPLGQGTGLGLSMIYGYAKQSGGHVRIYSEVGRGTTVKLYLRRAPDEQLPLEVESPRAPYGLGETVLVVEDEASVRMLITEVLDVLGYRYLEAADAKAGLALLGREPQIDLLVTDVGLPDMNGRQLAEIAREGRPGLKVLFVTGYAESTSVRGGLLAEGMEMMTKPFALDALGSKIREMLEG</sequence>
<dbReference type="SUPFAM" id="SSF55874">
    <property type="entry name" value="ATPase domain of HSP90 chaperone/DNA topoisomerase II/histidine kinase"/>
    <property type="match status" value="1"/>
</dbReference>
<dbReference type="Pfam" id="PF00072">
    <property type="entry name" value="Response_reg"/>
    <property type="match status" value="1"/>
</dbReference>
<keyword evidence="12" id="KW-1185">Reference proteome</keyword>
<evidence type="ECO:0000256" key="6">
    <source>
        <dbReference type="PROSITE-ProRule" id="PRU00169"/>
    </source>
</evidence>
<evidence type="ECO:0000259" key="8">
    <source>
        <dbReference type="PROSITE" id="PS50110"/>
    </source>
</evidence>
<evidence type="ECO:0000256" key="4">
    <source>
        <dbReference type="ARBA" id="ARBA00022679"/>
    </source>
</evidence>
<dbReference type="InterPro" id="IPR003018">
    <property type="entry name" value="GAF"/>
</dbReference>
<name>A0A1H2X4I8_9PSED</name>
<dbReference type="Pfam" id="PF02518">
    <property type="entry name" value="HATPase_c"/>
    <property type="match status" value="1"/>
</dbReference>
<feature type="domain" description="Response regulatory" evidence="8">
    <location>
        <begin position="713"/>
        <end position="828"/>
    </location>
</feature>
<organism evidence="11 12">
    <name type="scientific">Pseudomonas kuykendallii</name>
    <dbReference type="NCBI Taxonomy" id="1007099"/>
    <lineage>
        <taxon>Bacteria</taxon>
        <taxon>Pseudomonadati</taxon>
        <taxon>Pseudomonadota</taxon>
        <taxon>Gammaproteobacteria</taxon>
        <taxon>Pseudomonadales</taxon>
        <taxon>Pseudomonadaceae</taxon>
        <taxon>Pseudomonas</taxon>
    </lineage>
</organism>
<dbReference type="CDD" id="cd00130">
    <property type="entry name" value="PAS"/>
    <property type="match status" value="2"/>
</dbReference>
<dbReference type="PROSITE" id="PS50110">
    <property type="entry name" value="RESPONSE_REGULATORY"/>
    <property type="match status" value="1"/>
</dbReference>
<dbReference type="InterPro" id="IPR029016">
    <property type="entry name" value="GAF-like_dom_sf"/>
</dbReference>
<evidence type="ECO:0000256" key="2">
    <source>
        <dbReference type="ARBA" id="ARBA00012438"/>
    </source>
</evidence>
<dbReference type="SMART" id="SM00387">
    <property type="entry name" value="HATPase_c"/>
    <property type="match status" value="1"/>
</dbReference>
<keyword evidence="3 6" id="KW-0597">Phosphoprotein</keyword>
<feature type="domain" description="PAS" evidence="9">
    <location>
        <begin position="192"/>
        <end position="262"/>
    </location>
</feature>
<dbReference type="SMART" id="SM00086">
    <property type="entry name" value="PAC"/>
    <property type="match status" value="1"/>
</dbReference>
<dbReference type="GO" id="GO:0000155">
    <property type="term" value="F:phosphorelay sensor kinase activity"/>
    <property type="evidence" value="ECO:0007669"/>
    <property type="project" value="InterPro"/>
</dbReference>
<comment type="catalytic activity">
    <reaction evidence="1">
        <text>ATP + protein L-histidine = ADP + protein N-phospho-L-histidine.</text>
        <dbReference type="EC" id="2.7.13.3"/>
    </reaction>
</comment>
<evidence type="ECO:0000256" key="5">
    <source>
        <dbReference type="ARBA" id="ARBA00022777"/>
    </source>
</evidence>
<dbReference type="SUPFAM" id="SSF55785">
    <property type="entry name" value="PYP-like sensor domain (PAS domain)"/>
    <property type="match status" value="2"/>
</dbReference>
<dbReference type="InterPro" id="IPR004358">
    <property type="entry name" value="Sig_transdc_His_kin-like_C"/>
</dbReference>
<feature type="domain" description="Histidine kinase" evidence="7">
    <location>
        <begin position="468"/>
        <end position="693"/>
    </location>
</feature>
<dbReference type="PRINTS" id="PR00344">
    <property type="entry name" value="BCTRLSENSOR"/>
</dbReference>
<dbReference type="InterPro" id="IPR000700">
    <property type="entry name" value="PAS-assoc_C"/>
</dbReference>
<dbReference type="PROSITE" id="PS50109">
    <property type="entry name" value="HIS_KIN"/>
    <property type="match status" value="1"/>
</dbReference>
<feature type="domain" description="PAS" evidence="9">
    <location>
        <begin position="350"/>
        <end position="399"/>
    </location>
</feature>
<dbReference type="InterPro" id="IPR003594">
    <property type="entry name" value="HATPase_dom"/>
</dbReference>
<dbReference type="InterPro" id="IPR035965">
    <property type="entry name" value="PAS-like_dom_sf"/>
</dbReference>
<dbReference type="Gene3D" id="3.30.565.10">
    <property type="entry name" value="Histidine kinase-like ATPase, C-terminal domain"/>
    <property type="match status" value="1"/>
</dbReference>
<dbReference type="OrthoDB" id="6973808at2"/>
<evidence type="ECO:0000259" key="10">
    <source>
        <dbReference type="PROSITE" id="PS50113"/>
    </source>
</evidence>
<dbReference type="Gene3D" id="3.30.450.20">
    <property type="entry name" value="PAS domain"/>
    <property type="match status" value="2"/>
</dbReference>
<dbReference type="SUPFAM" id="SSF55781">
    <property type="entry name" value="GAF domain-like"/>
    <property type="match status" value="1"/>
</dbReference>
<feature type="modified residue" description="4-aspartylphosphate" evidence="6">
    <location>
        <position position="763"/>
    </location>
</feature>
<evidence type="ECO:0000313" key="11">
    <source>
        <dbReference type="EMBL" id="SDW87802.1"/>
    </source>
</evidence>
<dbReference type="Pfam" id="PF00512">
    <property type="entry name" value="HisKA"/>
    <property type="match status" value="1"/>
</dbReference>
<dbReference type="InterPro" id="IPR000014">
    <property type="entry name" value="PAS"/>
</dbReference>
<dbReference type="InterPro" id="IPR036890">
    <property type="entry name" value="HATPase_C_sf"/>
</dbReference>
<evidence type="ECO:0000259" key="7">
    <source>
        <dbReference type="PROSITE" id="PS50109"/>
    </source>
</evidence>
<dbReference type="PROSITE" id="PS50113">
    <property type="entry name" value="PAC"/>
    <property type="match status" value="1"/>
</dbReference>
<dbReference type="Gene3D" id="3.30.450.40">
    <property type="match status" value="1"/>
</dbReference>
<dbReference type="FunFam" id="3.30.450.20:FF:000099">
    <property type="entry name" value="Sensory box sensor histidine kinase"/>
    <property type="match status" value="1"/>
</dbReference>
<feature type="domain" description="PAC" evidence="10">
    <location>
        <begin position="265"/>
        <end position="317"/>
    </location>
</feature>
<accession>A0A1H2X4I8</accession>
<dbReference type="InterPro" id="IPR001610">
    <property type="entry name" value="PAC"/>
</dbReference>
<dbReference type="STRING" id="1007099.SAMN05216287_1773"/>
<dbReference type="CDD" id="cd00082">
    <property type="entry name" value="HisKA"/>
    <property type="match status" value="1"/>
</dbReference>
<dbReference type="SUPFAM" id="SSF47384">
    <property type="entry name" value="Homodimeric domain of signal transducing histidine kinase"/>
    <property type="match status" value="1"/>
</dbReference>
<evidence type="ECO:0000313" key="12">
    <source>
        <dbReference type="Proteomes" id="UP000243778"/>
    </source>
</evidence>
<evidence type="ECO:0000259" key="9">
    <source>
        <dbReference type="PROSITE" id="PS50112"/>
    </source>
</evidence>
<dbReference type="AlphaFoldDB" id="A0A1H2X4I8"/>
<dbReference type="PROSITE" id="PS50112">
    <property type="entry name" value="PAS"/>
    <property type="match status" value="2"/>
</dbReference>
<gene>
    <name evidence="11" type="ORF">SAMN05216287_1773</name>
</gene>
<dbReference type="SMART" id="SM00065">
    <property type="entry name" value="GAF"/>
    <property type="match status" value="1"/>
</dbReference>
<dbReference type="RefSeq" id="WP_090226708.1">
    <property type="nucleotide sequence ID" value="NZ_FNNU01000002.1"/>
</dbReference>
<dbReference type="SMART" id="SM00388">
    <property type="entry name" value="HisKA"/>
    <property type="match status" value="1"/>
</dbReference>
<dbReference type="SMART" id="SM00448">
    <property type="entry name" value="REC"/>
    <property type="match status" value="1"/>
</dbReference>
<dbReference type="InterPro" id="IPR005467">
    <property type="entry name" value="His_kinase_dom"/>
</dbReference>
<proteinExistence type="predicted"/>
<dbReference type="EC" id="2.7.13.3" evidence="2"/>
<dbReference type="Pfam" id="PF08447">
    <property type="entry name" value="PAS_3"/>
    <property type="match status" value="2"/>
</dbReference>
<dbReference type="Gene3D" id="3.40.50.2300">
    <property type="match status" value="1"/>
</dbReference>
<evidence type="ECO:0000256" key="1">
    <source>
        <dbReference type="ARBA" id="ARBA00000085"/>
    </source>
</evidence>
<dbReference type="InterPro" id="IPR013655">
    <property type="entry name" value="PAS_fold_3"/>
</dbReference>
<protein>
    <recommendedName>
        <fullName evidence="2">histidine kinase</fullName>
        <ecNumber evidence="2">2.7.13.3</ecNumber>
    </recommendedName>
</protein>
<dbReference type="EMBL" id="FNNU01000002">
    <property type="protein sequence ID" value="SDW87802.1"/>
    <property type="molecule type" value="Genomic_DNA"/>
</dbReference>
<dbReference type="InterPro" id="IPR003661">
    <property type="entry name" value="HisK_dim/P_dom"/>
</dbReference>
<reference evidence="12" key="1">
    <citation type="submission" date="2016-10" db="EMBL/GenBank/DDBJ databases">
        <authorList>
            <person name="Varghese N."/>
            <person name="Submissions S."/>
        </authorList>
    </citation>
    <scope>NUCLEOTIDE SEQUENCE [LARGE SCALE GENOMIC DNA]</scope>
    <source>
        <strain evidence="12">NRRL B-59562</strain>
    </source>
</reference>
<dbReference type="InterPro" id="IPR011006">
    <property type="entry name" value="CheY-like_superfamily"/>
</dbReference>
<dbReference type="Pfam" id="PF01590">
    <property type="entry name" value="GAF"/>
    <property type="match status" value="1"/>
</dbReference>
<keyword evidence="4" id="KW-0808">Transferase</keyword>
<dbReference type="PANTHER" id="PTHR43065:SF42">
    <property type="entry name" value="TWO-COMPONENT SENSOR PPRA"/>
    <property type="match status" value="1"/>
</dbReference>